<keyword evidence="3" id="KW-0472">Membrane</keyword>
<organism evidence="6 7">
    <name type="scientific">Xylaria multiplex</name>
    <dbReference type="NCBI Taxonomy" id="323545"/>
    <lineage>
        <taxon>Eukaryota</taxon>
        <taxon>Fungi</taxon>
        <taxon>Dikarya</taxon>
        <taxon>Ascomycota</taxon>
        <taxon>Pezizomycotina</taxon>
        <taxon>Sordariomycetes</taxon>
        <taxon>Xylariomycetidae</taxon>
        <taxon>Xylariales</taxon>
        <taxon>Xylariaceae</taxon>
        <taxon>Xylaria</taxon>
    </lineage>
</organism>
<feature type="region of interest" description="Disordered" evidence="2">
    <location>
        <begin position="398"/>
        <end position="460"/>
    </location>
</feature>
<evidence type="ECO:0000259" key="5">
    <source>
        <dbReference type="Pfam" id="PF22725"/>
    </source>
</evidence>
<dbReference type="SUPFAM" id="SSF51735">
    <property type="entry name" value="NAD(P)-binding Rossmann-fold domains"/>
    <property type="match status" value="1"/>
</dbReference>
<feature type="transmembrane region" description="Helical" evidence="3">
    <location>
        <begin position="978"/>
        <end position="1001"/>
    </location>
</feature>
<dbReference type="PANTHER" id="PTHR35394:SF5">
    <property type="entry name" value="DUF3176 DOMAIN-CONTAINING PROTEIN"/>
    <property type="match status" value="1"/>
</dbReference>
<dbReference type="Pfam" id="PF01408">
    <property type="entry name" value="GFO_IDH_MocA"/>
    <property type="match status" value="1"/>
</dbReference>
<keyword evidence="3" id="KW-0812">Transmembrane</keyword>
<dbReference type="OrthoDB" id="446809at2759"/>
<evidence type="ECO:0000313" key="6">
    <source>
        <dbReference type="EMBL" id="KAF2970955.1"/>
    </source>
</evidence>
<keyword evidence="7" id="KW-1185">Reference proteome</keyword>
<dbReference type="Gene3D" id="3.30.360.10">
    <property type="entry name" value="Dihydrodipicolinate Reductase, domain 2"/>
    <property type="match status" value="1"/>
</dbReference>
<feature type="domain" description="GFO/IDH/MocA-like oxidoreductase" evidence="5">
    <location>
        <begin position="144"/>
        <end position="269"/>
    </location>
</feature>
<evidence type="ECO:0000256" key="2">
    <source>
        <dbReference type="SAM" id="MobiDB-lite"/>
    </source>
</evidence>
<keyword evidence="3" id="KW-1133">Transmembrane helix</keyword>
<comment type="caution">
    <text evidence="6">The sequence shown here is derived from an EMBL/GenBank/DDBJ whole genome shotgun (WGS) entry which is preliminary data.</text>
</comment>
<accession>A0A7C8MY30</accession>
<evidence type="ECO:0000313" key="7">
    <source>
        <dbReference type="Proteomes" id="UP000481858"/>
    </source>
</evidence>
<dbReference type="AlphaFoldDB" id="A0A7C8MY30"/>
<dbReference type="InterPro" id="IPR000683">
    <property type="entry name" value="Gfo/Idh/MocA-like_OxRdtase_N"/>
</dbReference>
<feature type="compositionally biased region" description="Basic and acidic residues" evidence="2">
    <location>
        <begin position="407"/>
        <end position="439"/>
    </location>
</feature>
<dbReference type="InterPro" id="IPR036291">
    <property type="entry name" value="NAD(P)-bd_dom_sf"/>
</dbReference>
<evidence type="ECO:0008006" key="8">
    <source>
        <dbReference type="Google" id="ProtNLM"/>
    </source>
</evidence>
<dbReference type="Gene3D" id="3.40.50.720">
    <property type="entry name" value="NAD(P)-binding Rossmann-like Domain"/>
    <property type="match status" value="1"/>
</dbReference>
<gene>
    <name evidence="6" type="ORF">GQX73_g2548</name>
</gene>
<proteinExistence type="inferred from homology"/>
<dbReference type="InterPro" id="IPR055170">
    <property type="entry name" value="GFO_IDH_MocA-like_dom"/>
</dbReference>
<dbReference type="PANTHER" id="PTHR35394">
    <property type="entry name" value="DUF3176 DOMAIN-CONTAINING PROTEIN"/>
    <property type="match status" value="1"/>
</dbReference>
<dbReference type="InterPro" id="IPR021514">
    <property type="entry name" value="DUF3176"/>
</dbReference>
<feature type="compositionally biased region" description="Polar residues" evidence="2">
    <location>
        <begin position="446"/>
        <end position="457"/>
    </location>
</feature>
<sequence length="1059" mass="118002">MAAIESPVLPKKLNVGVVGIGRIGREHARNVLRKVHRARLLVACSPAEEDLKWGAEELSPYGVQVVKTFEELIETPGLDAILIASPTKLHSSQAHAAIDRGIHVLIEKPVCATIDEAIKLVERSEANPKTKVMVAFVRRFDADYKEAHAAIEKGAIGKPLVIRSQSCEEAIRSPWYTNYLKGSGGIFVDSIIHDIDLSLKFLGDDSQPKSVSAVGVSAVHIDLDQVGDADNAIGVCEFWDGKIAYYYNSRITTYGFDNQTEIFGTEGKISVNLQPRRGAVEIMDKDKQIKSGIIGDPFLRYEPAYLQEVVEWVDAIMDDKPVPVPLRSSITSLRVATALQKALGTGQKIFFGRDENRDNGLTYDRLVNLESNKIPQIAMDSRRTVYVPVQGHFVEQPILEEPSSSRLEPRGRTNNCRQHESHTPKPERPSQPRSERSRNQEPLLNHSVSGESESSKPPQKPLGWWTTTLLRLDEWSVWESAGLLGSAIILVVMAYILHAHDRKEVPTWQRVSLNTIISWLSTIARLLLSIPLSSGIGQLKWVWMAKNKREMTDLRRFDGASRGVLGSIGLLWDIGVRHLASLSAVAMVLIVGVEPSNQFVIEYYQENIRDTSRVAYLANSTSYNRYGPIPAGAEGFLPPVDPILKANVYNSIHNPNSYETWGLPEFVCESGNCTWDPVASLEVRSLCSDITHSLQRNCSVLATGESMECNLTTPGSVPMRYYYSTSDSGHWDGTVAMLSQQFTPLVYTNITYDTNSEHRNPTIIVMQYIMPLGLVSAAGTGKITNKTQWIATECALEVFVRSSQASVQDSVYQETTLASWSDTVTAPWNTSFDAMYVGFVVPENISLGVHKTDRFILGRGAKASMYFGLLEWFNGTVFGSYGTPLTFDPVYGSSVGTTSGDIMGALLLRQYANCARPEDKFKCFMSNIASAMSKTFRDSALNYAKYTNASGADNNARNKARMAVGQTLVPATFIRIRWQWMSLSVFVWILSAITWFWTIIFTRRTKLHKWRNDIIPLLFLYRPERDVKNEQGASSQSFAIRAQDTHVKLSIKNNKAKLS</sequence>
<name>A0A7C8MY30_9PEZI</name>
<dbReference type="Pfam" id="PF22725">
    <property type="entry name" value="GFO_IDH_MocA_C3"/>
    <property type="match status" value="1"/>
</dbReference>
<evidence type="ECO:0000256" key="1">
    <source>
        <dbReference type="ARBA" id="ARBA00010928"/>
    </source>
</evidence>
<comment type="similarity">
    <text evidence="1">Belongs to the Gfo/Idh/MocA family.</text>
</comment>
<reference evidence="6 7" key="1">
    <citation type="submission" date="2019-12" db="EMBL/GenBank/DDBJ databases">
        <title>Draft genome sequence of the ascomycete Xylaria multiplex DSM 110363.</title>
        <authorList>
            <person name="Buettner E."/>
            <person name="Kellner H."/>
        </authorList>
    </citation>
    <scope>NUCLEOTIDE SEQUENCE [LARGE SCALE GENOMIC DNA]</scope>
    <source>
        <strain evidence="6 7">DSM 110363</strain>
    </source>
</reference>
<dbReference type="Proteomes" id="UP000481858">
    <property type="component" value="Unassembled WGS sequence"/>
</dbReference>
<evidence type="ECO:0000256" key="3">
    <source>
        <dbReference type="SAM" id="Phobius"/>
    </source>
</evidence>
<evidence type="ECO:0000259" key="4">
    <source>
        <dbReference type="Pfam" id="PF01408"/>
    </source>
</evidence>
<dbReference type="Pfam" id="PF11374">
    <property type="entry name" value="DUF3176"/>
    <property type="match status" value="1"/>
</dbReference>
<protein>
    <recommendedName>
        <fullName evidence="8">Gfo/Idh/MocA-like oxidoreductase N-terminal domain-containing protein</fullName>
    </recommendedName>
</protein>
<dbReference type="GO" id="GO:0000166">
    <property type="term" value="F:nucleotide binding"/>
    <property type="evidence" value="ECO:0007669"/>
    <property type="project" value="InterPro"/>
</dbReference>
<dbReference type="SUPFAM" id="SSF55347">
    <property type="entry name" value="Glyceraldehyde-3-phosphate dehydrogenase-like, C-terminal domain"/>
    <property type="match status" value="1"/>
</dbReference>
<dbReference type="InParanoid" id="A0A7C8MY30"/>
<feature type="domain" description="Gfo/Idh/MocA-like oxidoreductase N-terminal" evidence="4">
    <location>
        <begin position="13"/>
        <end position="135"/>
    </location>
</feature>
<dbReference type="EMBL" id="WUBL01000017">
    <property type="protein sequence ID" value="KAF2970955.1"/>
    <property type="molecule type" value="Genomic_DNA"/>
</dbReference>